<dbReference type="SUPFAM" id="SSF51905">
    <property type="entry name" value="FAD/NAD(P)-binding domain"/>
    <property type="match status" value="1"/>
</dbReference>
<dbReference type="GO" id="GO:0071949">
    <property type="term" value="F:FAD binding"/>
    <property type="evidence" value="ECO:0007669"/>
    <property type="project" value="InterPro"/>
</dbReference>
<name>A0A3G4ZYE2_9VIRU</name>
<dbReference type="Pfam" id="PF01494">
    <property type="entry name" value="FAD_binding_3"/>
    <property type="match status" value="1"/>
</dbReference>
<gene>
    <name evidence="3" type="ORF">Faunusvirus1_41</name>
</gene>
<dbReference type="InterPro" id="IPR036188">
    <property type="entry name" value="FAD/NAD-bd_sf"/>
</dbReference>
<keyword evidence="1" id="KW-0472">Membrane</keyword>
<dbReference type="EMBL" id="MK072132">
    <property type="protein sequence ID" value="AYV79021.1"/>
    <property type="molecule type" value="Genomic_DNA"/>
</dbReference>
<feature type="transmembrane region" description="Helical" evidence="1">
    <location>
        <begin position="35"/>
        <end position="52"/>
    </location>
</feature>
<evidence type="ECO:0000256" key="1">
    <source>
        <dbReference type="SAM" id="Phobius"/>
    </source>
</evidence>
<reference evidence="3" key="1">
    <citation type="submission" date="2018-10" db="EMBL/GenBank/DDBJ databases">
        <title>Hidden diversity of soil giant viruses.</title>
        <authorList>
            <person name="Schulz F."/>
            <person name="Alteio L."/>
            <person name="Goudeau D."/>
            <person name="Ryan E.M."/>
            <person name="Malmstrom R.R."/>
            <person name="Blanchard J."/>
            <person name="Woyke T."/>
        </authorList>
    </citation>
    <scope>NUCLEOTIDE SEQUENCE</scope>
    <source>
        <strain evidence="3">FNV1</strain>
    </source>
</reference>
<protein>
    <recommendedName>
        <fullName evidence="2">FAD-binding domain-containing protein</fullName>
    </recommendedName>
</protein>
<keyword evidence="1" id="KW-0812">Transmembrane</keyword>
<dbReference type="Gene3D" id="3.50.50.60">
    <property type="entry name" value="FAD/NAD(P)-binding domain"/>
    <property type="match status" value="1"/>
</dbReference>
<feature type="transmembrane region" description="Helical" evidence="1">
    <location>
        <begin position="7"/>
        <end position="29"/>
    </location>
</feature>
<sequence>MTLLADYIYYIIDASCNTIIIQFFLLYIIYTMYDYIIVGAGPTGLTLAYCFAKYGKKCLLVDKNSGDRRMSSSYKS</sequence>
<accession>A0A3G4ZYE2</accession>
<proteinExistence type="predicted"/>
<feature type="domain" description="FAD-binding" evidence="2">
    <location>
        <begin position="34"/>
        <end position="69"/>
    </location>
</feature>
<evidence type="ECO:0000313" key="3">
    <source>
        <dbReference type="EMBL" id="AYV79021.1"/>
    </source>
</evidence>
<organism evidence="3">
    <name type="scientific">Faunusvirus sp</name>
    <dbReference type="NCBI Taxonomy" id="2487766"/>
    <lineage>
        <taxon>Viruses</taxon>
        <taxon>Varidnaviria</taxon>
        <taxon>Bamfordvirae</taxon>
        <taxon>Nucleocytoviricota</taxon>
        <taxon>Megaviricetes</taxon>
        <taxon>Imitervirales</taxon>
        <taxon>Mimiviridae</taxon>
    </lineage>
</organism>
<dbReference type="InterPro" id="IPR002938">
    <property type="entry name" value="FAD-bd"/>
</dbReference>
<keyword evidence="1" id="KW-1133">Transmembrane helix</keyword>
<evidence type="ECO:0000259" key="2">
    <source>
        <dbReference type="Pfam" id="PF01494"/>
    </source>
</evidence>